<dbReference type="Proteomes" id="UP000634004">
    <property type="component" value="Unassembled WGS sequence"/>
</dbReference>
<evidence type="ECO:0008006" key="4">
    <source>
        <dbReference type="Google" id="ProtNLM"/>
    </source>
</evidence>
<proteinExistence type="predicted"/>
<evidence type="ECO:0000313" key="3">
    <source>
        <dbReference type="Proteomes" id="UP000634004"/>
    </source>
</evidence>
<protein>
    <recommendedName>
        <fullName evidence="4">DUF4440 domain-containing protein</fullName>
    </recommendedName>
</protein>
<reference evidence="2" key="2">
    <citation type="submission" date="2020-09" db="EMBL/GenBank/DDBJ databases">
        <authorList>
            <person name="Sun Q."/>
            <person name="Kim S."/>
        </authorList>
    </citation>
    <scope>NUCLEOTIDE SEQUENCE</scope>
    <source>
        <strain evidence="2">KCTC 32513</strain>
    </source>
</reference>
<dbReference type="RefSeq" id="WP_189499555.1">
    <property type="nucleotide sequence ID" value="NZ_BMZH01000019.1"/>
</dbReference>
<organism evidence="2 3">
    <name type="scientific">Algimonas arctica</name>
    <dbReference type="NCBI Taxonomy" id="1479486"/>
    <lineage>
        <taxon>Bacteria</taxon>
        <taxon>Pseudomonadati</taxon>
        <taxon>Pseudomonadota</taxon>
        <taxon>Alphaproteobacteria</taxon>
        <taxon>Maricaulales</taxon>
        <taxon>Robiginitomaculaceae</taxon>
        <taxon>Algimonas</taxon>
    </lineage>
</organism>
<reference evidence="2" key="1">
    <citation type="journal article" date="2014" name="Int. J. Syst. Evol. Microbiol.">
        <title>Complete genome sequence of Corynebacterium casei LMG S-19264T (=DSM 44701T), isolated from a smear-ripened cheese.</title>
        <authorList>
            <consortium name="US DOE Joint Genome Institute (JGI-PGF)"/>
            <person name="Walter F."/>
            <person name="Albersmeier A."/>
            <person name="Kalinowski J."/>
            <person name="Ruckert C."/>
        </authorList>
    </citation>
    <scope>NUCLEOTIDE SEQUENCE</scope>
    <source>
        <strain evidence="2">KCTC 32513</strain>
    </source>
</reference>
<dbReference type="AlphaFoldDB" id="A0A8J3CV33"/>
<name>A0A8J3CV33_9PROT</name>
<sequence>MKSNLLIKGAVASLALCLTFFGMPSQSMAQAQQAQTQQTQRPALPDENTQARLVWSTLIALDNANRTGNYEVLHSLGTDGFQRQNSPGRLSQSFAQLRQNRVDVGRSILSSPTYYQPPTLLPDGSLRLRGGFDFRPKSIRFDLIYVSSGGGWQINALSIVEMDFDAPR</sequence>
<dbReference type="EMBL" id="BMZH01000019">
    <property type="protein sequence ID" value="GHB04216.1"/>
    <property type="molecule type" value="Genomic_DNA"/>
</dbReference>
<gene>
    <name evidence="2" type="ORF">GCM10009069_28440</name>
</gene>
<keyword evidence="3" id="KW-1185">Reference proteome</keyword>
<evidence type="ECO:0000313" key="2">
    <source>
        <dbReference type="EMBL" id="GHB04216.1"/>
    </source>
</evidence>
<comment type="caution">
    <text evidence="2">The sequence shown here is derived from an EMBL/GenBank/DDBJ whole genome shotgun (WGS) entry which is preliminary data.</text>
</comment>
<accession>A0A8J3CV33</accession>
<feature type="signal peptide" evidence="1">
    <location>
        <begin position="1"/>
        <end position="29"/>
    </location>
</feature>
<evidence type="ECO:0000256" key="1">
    <source>
        <dbReference type="SAM" id="SignalP"/>
    </source>
</evidence>
<keyword evidence="1" id="KW-0732">Signal</keyword>
<feature type="chain" id="PRO_5035266789" description="DUF4440 domain-containing protein" evidence="1">
    <location>
        <begin position="30"/>
        <end position="168"/>
    </location>
</feature>